<evidence type="ECO:0000313" key="4">
    <source>
        <dbReference type="Proteomes" id="UP000198983"/>
    </source>
</evidence>
<proteinExistence type="predicted"/>
<feature type="compositionally biased region" description="Low complexity" evidence="1">
    <location>
        <begin position="48"/>
        <end position="57"/>
    </location>
</feature>
<feature type="transmembrane region" description="Helical" evidence="2">
    <location>
        <begin position="108"/>
        <end position="137"/>
    </location>
</feature>
<feature type="compositionally biased region" description="Basic residues" evidence="1">
    <location>
        <begin position="16"/>
        <end position="47"/>
    </location>
</feature>
<keyword evidence="2" id="KW-1133">Transmembrane helix</keyword>
<evidence type="ECO:0000256" key="2">
    <source>
        <dbReference type="SAM" id="Phobius"/>
    </source>
</evidence>
<protein>
    <submittedName>
        <fullName evidence="3">Uncharacterized protein</fullName>
    </submittedName>
</protein>
<organism evidence="3 4">
    <name type="scientific">Actinopolymorpha singaporensis</name>
    <dbReference type="NCBI Taxonomy" id="117157"/>
    <lineage>
        <taxon>Bacteria</taxon>
        <taxon>Bacillati</taxon>
        <taxon>Actinomycetota</taxon>
        <taxon>Actinomycetes</taxon>
        <taxon>Propionibacteriales</taxon>
        <taxon>Actinopolymorphaceae</taxon>
        <taxon>Actinopolymorpha</taxon>
    </lineage>
</organism>
<keyword evidence="2" id="KW-0472">Membrane</keyword>
<reference evidence="3 4" key="1">
    <citation type="submission" date="2016-10" db="EMBL/GenBank/DDBJ databases">
        <authorList>
            <person name="de Groot N.N."/>
        </authorList>
    </citation>
    <scope>NUCLEOTIDE SEQUENCE [LARGE SCALE GENOMIC DNA]</scope>
    <source>
        <strain evidence="3 4">DSM 22024</strain>
    </source>
</reference>
<keyword evidence="4" id="KW-1185">Reference proteome</keyword>
<dbReference type="AlphaFoldDB" id="A0A1H1WRY1"/>
<dbReference type="EMBL" id="LT629732">
    <property type="protein sequence ID" value="SDS99835.1"/>
    <property type="molecule type" value="Genomic_DNA"/>
</dbReference>
<keyword evidence="2" id="KW-0812">Transmembrane</keyword>
<feature type="compositionally biased region" description="Low complexity" evidence="1">
    <location>
        <begin position="1"/>
        <end position="15"/>
    </location>
</feature>
<evidence type="ECO:0000313" key="3">
    <source>
        <dbReference type="EMBL" id="SDS99835.1"/>
    </source>
</evidence>
<dbReference type="Proteomes" id="UP000198983">
    <property type="component" value="Chromosome I"/>
</dbReference>
<evidence type="ECO:0000256" key="1">
    <source>
        <dbReference type="SAM" id="MobiDB-lite"/>
    </source>
</evidence>
<name>A0A1H1WRY1_9ACTN</name>
<sequence length="157" mass="16350">MTAAPTTAGTAPSARATRKTAAKKTTGRKATAKKTTARKAAAKKTAAKKTTTSGTRAPTSGSPKAPTPARRTPRFNRLGAAEHAIDKHTVRMTLPVFGPVTLPATERLAFYAGLAAVAALGIVDWPVVAVISVGHLLAEDQRNRLLRDFGLALQEAA</sequence>
<accession>A0A1H1WRY1</accession>
<feature type="region of interest" description="Disordered" evidence="1">
    <location>
        <begin position="1"/>
        <end position="75"/>
    </location>
</feature>
<dbReference type="STRING" id="117157.SAMN04489717_4643"/>
<gene>
    <name evidence="3" type="ORF">SAMN04489717_4643</name>
</gene>